<dbReference type="EMBL" id="QJKJ01003003">
    <property type="protein sequence ID" value="RDY00418.1"/>
    <property type="molecule type" value="Genomic_DNA"/>
</dbReference>
<dbReference type="OrthoDB" id="1743443at2759"/>
<accession>A0A371HCB1</accession>
<feature type="non-terminal residue" evidence="3">
    <location>
        <position position="1"/>
    </location>
</feature>
<name>A0A371HCB1_MUCPR</name>
<evidence type="ECO:0000259" key="2">
    <source>
        <dbReference type="Pfam" id="PF24924"/>
    </source>
</evidence>
<protein>
    <recommendedName>
        <fullName evidence="2">DUF7745 domain-containing protein</fullName>
    </recommendedName>
</protein>
<feature type="domain" description="DUF7745" evidence="2">
    <location>
        <begin position="10"/>
        <end position="79"/>
    </location>
</feature>
<dbReference type="Pfam" id="PF24924">
    <property type="entry name" value="DUF7745"/>
    <property type="match status" value="1"/>
</dbReference>
<reference evidence="3" key="1">
    <citation type="submission" date="2018-05" db="EMBL/GenBank/DDBJ databases">
        <title>Draft genome of Mucuna pruriens seed.</title>
        <authorList>
            <person name="Nnadi N.E."/>
            <person name="Vos R."/>
            <person name="Hasami M.H."/>
            <person name="Devisetty U.K."/>
            <person name="Aguiy J.C."/>
        </authorList>
    </citation>
    <scope>NUCLEOTIDE SEQUENCE [LARGE SCALE GENOMIC DNA]</scope>
    <source>
        <strain evidence="3">JCA_2017</strain>
    </source>
</reference>
<dbReference type="PANTHER" id="PTHR48154:SF1">
    <property type="entry name" value="PROTEIN, PUTATIVE-RELATED"/>
    <property type="match status" value="1"/>
</dbReference>
<evidence type="ECO:0000313" key="4">
    <source>
        <dbReference type="Proteomes" id="UP000257109"/>
    </source>
</evidence>
<evidence type="ECO:0000256" key="1">
    <source>
        <dbReference type="SAM" id="MobiDB-lite"/>
    </source>
</evidence>
<dbReference type="Proteomes" id="UP000257109">
    <property type="component" value="Unassembled WGS sequence"/>
</dbReference>
<gene>
    <name evidence="3" type="ORF">CR513_16408</name>
</gene>
<keyword evidence="4" id="KW-1185">Reference proteome</keyword>
<feature type="region of interest" description="Disordered" evidence="1">
    <location>
        <begin position="125"/>
        <end position="159"/>
    </location>
</feature>
<dbReference type="PANTHER" id="PTHR48154">
    <property type="entry name" value="PROTEIN, PUTATIVE-RELATED"/>
    <property type="match status" value="1"/>
</dbReference>
<evidence type="ECO:0000313" key="3">
    <source>
        <dbReference type="EMBL" id="RDY00418.1"/>
    </source>
</evidence>
<comment type="caution">
    <text evidence="3">The sequence shown here is derived from an EMBL/GenBank/DDBJ whole genome shotgun (WGS) entry which is preliminary data.</text>
</comment>
<proteinExistence type="predicted"/>
<sequence>IRTPNIHVIRYLNSCLKGQWHRAFEKMHDNLLQILEIETQLVALEALVQYYDPLARCFTFRDFQLAPTLEEYECLLGISTILPPKSVVLLSCDSQVAQNFSGGNDQDQEEIEWVRRPSQNIFRGATGSASRKGRLACSHGRPRAIGVRNPTIPPSKGSR</sequence>
<dbReference type="InterPro" id="IPR056647">
    <property type="entry name" value="DUF7745"/>
</dbReference>
<dbReference type="AlphaFoldDB" id="A0A371HCB1"/>
<organism evidence="3 4">
    <name type="scientific">Mucuna pruriens</name>
    <name type="common">Velvet bean</name>
    <name type="synonym">Dolichos pruriens</name>
    <dbReference type="NCBI Taxonomy" id="157652"/>
    <lineage>
        <taxon>Eukaryota</taxon>
        <taxon>Viridiplantae</taxon>
        <taxon>Streptophyta</taxon>
        <taxon>Embryophyta</taxon>
        <taxon>Tracheophyta</taxon>
        <taxon>Spermatophyta</taxon>
        <taxon>Magnoliopsida</taxon>
        <taxon>eudicotyledons</taxon>
        <taxon>Gunneridae</taxon>
        <taxon>Pentapetalae</taxon>
        <taxon>rosids</taxon>
        <taxon>fabids</taxon>
        <taxon>Fabales</taxon>
        <taxon>Fabaceae</taxon>
        <taxon>Papilionoideae</taxon>
        <taxon>50 kb inversion clade</taxon>
        <taxon>NPAAA clade</taxon>
        <taxon>indigoferoid/millettioid clade</taxon>
        <taxon>Phaseoleae</taxon>
        <taxon>Mucuna</taxon>
    </lineage>
</organism>